<feature type="region of interest" description="Disordered" evidence="1">
    <location>
        <begin position="1"/>
        <end position="20"/>
    </location>
</feature>
<organism evidence="2 3">
    <name type="scientific">Puccinia graminis f. sp. tritici</name>
    <dbReference type="NCBI Taxonomy" id="56615"/>
    <lineage>
        <taxon>Eukaryota</taxon>
        <taxon>Fungi</taxon>
        <taxon>Dikarya</taxon>
        <taxon>Basidiomycota</taxon>
        <taxon>Pucciniomycotina</taxon>
        <taxon>Pucciniomycetes</taxon>
        <taxon>Pucciniales</taxon>
        <taxon>Pucciniaceae</taxon>
        <taxon>Puccinia</taxon>
    </lineage>
</organism>
<evidence type="ECO:0000256" key="1">
    <source>
        <dbReference type="SAM" id="MobiDB-lite"/>
    </source>
</evidence>
<name>A0A5B0RRQ7_PUCGR</name>
<dbReference type="Proteomes" id="UP000325313">
    <property type="component" value="Unassembled WGS sequence"/>
</dbReference>
<reference evidence="2 3" key="1">
    <citation type="submission" date="2019-05" db="EMBL/GenBank/DDBJ databases">
        <title>Emergence of the Ug99 lineage of the wheat stem rust pathogen through somatic hybridization.</title>
        <authorList>
            <person name="Li F."/>
            <person name="Upadhyaya N.M."/>
            <person name="Sperschneider J."/>
            <person name="Matny O."/>
            <person name="Nguyen-Phuc H."/>
            <person name="Mago R."/>
            <person name="Raley C."/>
            <person name="Miller M.E."/>
            <person name="Silverstein K.A.T."/>
            <person name="Henningsen E."/>
            <person name="Hirsch C.D."/>
            <person name="Visser B."/>
            <person name="Pretorius Z.A."/>
            <person name="Steffenson B.J."/>
            <person name="Schwessinger B."/>
            <person name="Dodds P.N."/>
            <person name="Figueroa M."/>
        </authorList>
    </citation>
    <scope>NUCLEOTIDE SEQUENCE [LARGE SCALE GENOMIC DNA]</scope>
    <source>
        <strain evidence="2 3">Ug99</strain>
    </source>
</reference>
<evidence type="ECO:0000313" key="3">
    <source>
        <dbReference type="Proteomes" id="UP000325313"/>
    </source>
</evidence>
<accession>A0A5B0RRQ7</accession>
<dbReference type="EMBL" id="VDEP01000145">
    <property type="protein sequence ID" value="KAA1128002.1"/>
    <property type="molecule type" value="Genomic_DNA"/>
</dbReference>
<proteinExistence type="predicted"/>
<sequence>MSFAVPSSESINKDTQEVSQKEYNIRASELEIDDPRLPDLQAIEHAKHVKLALSHHRKQKAQKKVAQQEKDKSKELSELIDANTKAIAASIKTAFSLNARKRKALLAEYRATKKRRITLKEEDHTD</sequence>
<feature type="compositionally biased region" description="Basic and acidic residues" evidence="1">
    <location>
        <begin position="11"/>
        <end position="20"/>
    </location>
</feature>
<dbReference type="AlphaFoldDB" id="A0A5B0RRQ7"/>
<protein>
    <submittedName>
        <fullName evidence="2">Uncharacterized protein</fullName>
    </submittedName>
</protein>
<evidence type="ECO:0000313" key="2">
    <source>
        <dbReference type="EMBL" id="KAA1128002.1"/>
    </source>
</evidence>
<comment type="caution">
    <text evidence="2">The sequence shown here is derived from an EMBL/GenBank/DDBJ whole genome shotgun (WGS) entry which is preliminary data.</text>
</comment>
<feature type="compositionally biased region" description="Polar residues" evidence="1">
    <location>
        <begin position="1"/>
        <end position="10"/>
    </location>
</feature>
<gene>
    <name evidence="2" type="ORF">PGTUg99_005957</name>
</gene>